<name>A0ABV5MBZ7_9ACTN</name>
<gene>
    <name evidence="1" type="ORF">ACFFTR_25100</name>
</gene>
<reference evidence="1 2" key="1">
    <citation type="submission" date="2024-09" db="EMBL/GenBank/DDBJ databases">
        <authorList>
            <person name="Sun Q."/>
            <person name="Mori K."/>
        </authorList>
    </citation>
    <scope>NUCLEOTIDE SEQUENCE [LARGE SCALE GENOMIC DNA]</scope>
    <source>
        <strain evidence="1 2">JCM 3307</strain>
    </source>
</reference>
<protein>
    <submittedName>
        <fullName evidence="1">Uncharacterized protein</fullName>
    </submittedName>
</protein>
<dbReference type="RefSeq" id="WP_223105208.1">
    <property type="nucleotide sequence ID" value="NZ_CP061913.1"/>
</dbReference>
<dbReference type="EMBL" id="JBHMCA010000047">
    <property type="protein sequence ID" value="MFB9446376.1"/>
    <property type="molecule type" value="Genomic_DNA"/>
</dbReference>
<proteinExistence type="predicted"/>
<organism evidence="1 2">
    <name type="scientific">Dactylosporangium vinaceum</name>
    <dbReference type="NCBI Taxonomy" id="53362"/>
    <lineage>
        <taxon>Bacteria</taxon>
        <taxon>Bacillati</taxon>
        <taxon>Actinomycetota</taxon>
        <taxon>Actinomycetes</taxon>
        <taxon>Micromonosporales</taxon>
        <taxon>Micromonosporaceae</taxon>
        <taxon>Dactylosporangium</taxon>
    </lineage>
</organism>
<evidence type="ECO:0000313" key="2">
    <source>
        <dbReference type="Proteomes" id="UP001589608"/>
    </source>
</evidence>
<dbReference type="Proteomes" id="UP001589608">
    <property type="component" value="Unassembled WGS sequence"/>
</dbReference>
<evidence type="ECO:0000313" key="1">
    <source>
        <dbReference type="EMBL" id="MFB9446376.1"/>
    </source>
</evidence>
<sequence length="224" mass="23891">MPAPPWYWTHDAGPEHVARPEPAPWRVARVAAYGPADRRRFATLVHGDPGPARTVHPDLTAADLTARADAVAVSVSGGRFTVVAEPGRAVPSRALAGASAAQIRERLAAGERLLDVDAYATADGTRYAAVLAADGPGTHFFGDLTLRELRRGLRRAGVRPVRLRAYAWGALFAAAAGELPAGRWYTGLSADQVGRRLDRRGAWPVDLDAESTPAGIRYALVMQS</sequence>
<keyword evidence="2" id="KW-1185">Reference proteome</keyword>
<comment type="caution">
    <text evidence="1">The sequence shown here is derived from an EMBL/GenBank/DDBJ whole genome shotgun (WGS) entry which is preliminary data.</text>
</comment>
<accession>A0ABV5MBZ7</accession>